<dbReference type="STRING" id="760011.Spico_0811"/>
<dbReference type="eggNOG" id="ENOG503258I">
    <property type="taxonomic scope" value="Bacteria"/>
</dbReference>
<reference evidence="2" key="1">
    <citation type="submission" date="2011-04" db="EMBL/GenBank/DDBJ databases">
        <title>The complete genome of Spirochaeta coccoides DSM 17374.</title>
        <authorList>
            <person name="Lucas S."/>
            <person name="Copeland A."/>
            <person name="Lapidus A."/>
            <person name="Bruce D."/>
            <person name="Goodwin L."/>
            <person name="Pitluck S."/>
            <person name="Peters L."/>
            <person name="Kyrpides N."/>
            <person name="Mavromatis K."/>
            <person name="Pagani I."/>
            <person name="Ivanova N."/>
            <person name="Ovchinnikova G."/>
            <person name="Lu M."/>
            <person name="Detter J.C."/>
            <person name="Tapia R."/>
            <person name="Han C."/>
            <person name="Land M."/>
            <person name="Hauser L."/>
            <person name="Markowitz V."/>
            <person name="Cheng J.-F."/>
            <person name="Hugenholtz P."/>
            <person name="Woyke T."/>
            <person name="Wu D."/>
            <person name="Spring S."/>
            <person name="Schroeder M."/>
            <person name="Brambilla E."/>
            <person name="Klenk H.-P."/>
            <person name="Eisen J.A."/>
        </authorList>
    </citation>
    <scope>NUCLEOTIDE SEQUENCE [LARGE SCALE GENOMIC DNA]</scope>
    <source>
        <strain evidence="2">ATCC BAA-1237 / DSM 17374 / SPN1</strain>
    </source>
</reference>
<evidence type="ECO:0000313" key="1">
    <source>
        <dbReference type="EMBL" id="AEC02036.1"/>
    </source>
</evidence>
<dbReference type="AlphaFoldDB" id="F4GHD7"/>
<gene>
    <name evidence="1" type="ordered locus">Spico_0811</name>
</gene>
<protein>
    <recommendedName>
        <fullName evidence="3">Phage virion morphogenesis protein</fullName>
    </recommendedName>
</protein>
<dbReference type="EMBL" id="CP002659">
    <property type="protein sequence ID" value="AEC02036.1"/>
    <property type="molecule type" value="Genomic_DNA"/>
</dbReference>
<sequence>MKMTFTVKCEGQLSVAVGHDFYARAGQYMVSSTLRKINGGIRPTNAPLTVAIKQGSRTLRDRGQLMSSISSRVEGDAAIIGTNHPGARLNHFGGTIHPKKGKWLWIPAGGRTRRLQRRYGFSATHIISGLKRDGYKVWMASRKKTSGAFMAQKGRGNPFVVFILKKSVTIPARPFLFVDDLDRDVLSRMLAQEVKR</sequence>
<evidence type="ECO:0000313" key="2">
    <source>
        <dbReference type="Proteomes" id="UP000007939"/>
    </source>
</evidence>
<evidence type="ECO:0008006" key="3">
    <source>
        <dbReference type="Google" id="ProtNLM"/>
    </source>
</evidence>
<dbReference type="InterPro" id="IPR006522">
    <property type="entry name" value="Phage_virion_morphogenesis"/>
</dbReference>
<organism evidence="1 2">
    <name type="scientific">Parasphaerochaeta coccoides (strain ATCC BAA-1237 / DSM 17374 / SPN1)</name>
    <name type="common">Sphaerochaeta coccoides</name>
    <dbReference type="NCBI Taxonomy" id="760011"/>
    <lineage>
        <taxon>Bacteria</taxon>
        <taxon>Pseudomonadati</taxon>
        <taxon>Spirochaetota</taxon>
        <taxon>Spirochaetia</taxon>
        <taxon>Spirochaetales</taxon>
        <taxon>Sphaerochaetaceae</taxon>
        <taxon>Parasphaerochaeta</taxon>
    </lineage>
</organism>
<dbReference type="Proteomes" id="UP000007939">
    <property type="component" value="Chromosome"/>
</dbReference>
<dbReference type="HOGENOM" id="CLU_1389426_0_0_12"/>
<proteinExistence type="predicted"/>
<dbReference type="KEGG" id="scc:Spico_0811"/>
<keyword evidence="2" id="KW-1185">Reference proteome</keyword>
<dbReference type="Pfam" id="PF05069">
    <property type="entry name" value="Phage_tail_S"/>
    <property type="match status" value="1"/>
</dbReference>
<dbReference type="OrthoDB" id="363255at2"/>
<dbReference type="RefSeq" id="WP_013739432.1">
    <property type="nucleotide sequence ID" value="NC_015436.1"/>
</dbReference>
<reference evidence="1 2" key="2">
    <citation type="journal article" date="2012" name="Stand. Genomic Sci.">
        <title>Complete genome sequence of the termite hindgut bacterium Spirochaeta coccoides type strain (SPN1(T)), reclassification in the genus Sphaerochaeta as Sphaerochaeta coccoides comb. nov. and emendations of the family Spirochaetaceae and the genus Sphaerochaeta.</title>
        <authorList>
            <person name="Abt B."/>
            <person name="Han C."/>
            <person name="Scheuner C."/>
            <person name="Lu M."/>
            <person name="Lapidus A."/>
            <person name="Nolan M."/>
            <person name="Lucas S."/>
            <person name="Hammon N."/>
            <person name="Deshpande S."/>
            <person name="Cheng J.F."/>
            <person name="Tapia R."/>
            <person name="Goodwin L.A."/>
            <person name="Pitluck S."/>
            <person name="Liolios K."/>
            <person name="Pagani I."/>
            <person name="Ivanova N."/>
            <person name="Mavromatis K."/>
            <person name="Mikhailova N."/>
            <person name="Huntemann M."/>
            <person name="Pati A."/>
            <person name="Chen A."/>
            <person name="Palaniappan K."/>
            <person name="Land M."/>
            <person name="Hauser L."/>
            <person name="Brambilla E.M."/>
            <person name="Rohde M."/>
            <person name="Spring S."/>
            <person name="Gronow S."/>
            <person name="Goker M."/>
            <person name="Woyke T."/>
            <person name="Bristow J."/>
            <person name="Eisen J.A."/>
            <person name="Markowitz V."/>
            <person name="Hugenholtz P."/>
            <person name="Kyrpides N.C."/>
            <person name="Klenk H.P."/>
            <person name="Detter J.C."/>
        </authorList>
    </citation>
    <scope>NUCLEOTIDE SEQUENCE [LARGE SCALE GENOMIC DNA]</scope>
    <source>
        <strain evidence="2">ATCC BAA-1237 / DSM 17374 / SPN1</strain>
    </source>
</reference>
<name>F4GHD7_PARC1</name>
<accession>F4GHD7</accession>